<dbReference type="GO" id="GO:0005737">
    <property type="term" value="C:cytoplasm"/>
    <property type="evidence" value="ECO:0007669"/>
    <property type="project" value="TreeGrafter"/>
</dbReference>
<name>D9WMS4_9ACTN</name>
<dbReference type="Proteomes" id="UP000003963">
    <property type="component" value="Unassembled WGS sequence"/>
</dbReference>
<dbReference type="GO" id="GO:0044550">
    <property type="term" value="P:secondary metabolite biosynthetic process"/>
    <property type="evidence" value="ECO:0007669"/>
    <property type="project" value="TreeGrafter"/>
</dbReference>
<dbReference type="PANTHER" id="PTHR45527">
    <property type="entry name" value="NONRIBOSOMAL PEPTIDE SYNTHETASE"/>
    <property type="match status" value="1"/>
</dbReference>
<dbReference type="RefSeq" id="WP_009713456.1">
    <property type="nucleotide sequence ID" value="NZ_GG657754.1"/>
</dbReference>
<reference evidence="3 4" key="1">
    <citation type="submission" date="2009-02" db="EMBL/GenBank/DDBJ databases">
        <title>Annotation of Streptomyces hygroscopicus strain ATCC 53653.</title>
        <authorList>
            <consortium name="The Broad Institute Genome Sequencing Platform"/>
            <consortium name="Broad Institute Microbial Sequencing Center"/>
            <person name="Fischbach M."/>
            <person name="Godfrey P."/>
            <person name="Ward D."/>
            <person name="Young S."/>
            <person name="Zeng Q."/>
            <person name="Koehrsen M."/>
            <person name="Alvarado L."/>
            <person name="Berlin A.M."/>
            <person name="Bochicchio J."/>
            <person name="Borenstein D."/>
            <person name="Chapman S.B."/>
            <person name="Chen Z."/>
            <person name="Engels R."/>
            <person name="Freedman E."/>
            <person name="Gellesch M."/>
            <person name="Goldberg J."/>
            <person name="Griggs A."/>
            <person name="Gujja S."/>
            <person name="Heilman E.R."/>
            <person name="Heiman D.I."/>
            <person name="Hepburn T.A."/>
            <person name="Howarth C."/>
            <person name="Jen D."/>
            <person name="Larson L."/>
            <person name="Lewis B."/>
            <person name="Mehta T."/>
            <person name="Park D."/>
            <person name="Pearson M."/>
            <person name="Richards J."/>
            <person name="Roberts A."/>
            <person name="Saif S."/>
            <person name="Shea T.D."/>
            <person name="Shenoy N."/>
            <person name="Sisk P."/>
            <person name="Stolte C."/>
            <person name="Sykes S.N."/>
            <person name="Thomson T."/>
            <person name="Walk T."/>
            <person name="White J."/>
            <person name="Yandava C."/>
            <person name="Straight P."/>
            <person name="Clardy J."/>
            <person name="Hung D."/>
            <person name="Kolter R."/>
            <person name="Mekalanos J."/>
            <person name="Walker S."/>
            <person name="Walsh C.T."/>
            <person name="Wieland-Brown L.C."/>
            <person name="Haas B."/>
            <person name="Nusbaum C."/>
            <person name="Birren B."/>
        </authorList>
    </citation>
    <scope>NUCLEOTIDE SEQUENCE [LARGE SCALE GENOMIC DNA]</scope>
    <source>
        <strain evidence="3 4">ATCC 53653</strain>
    </source>
</reference>
<evidence type="ECO:0000313" key="3">
    <source>
        <dbReference type="EMBL" id="EFL21634.1"/>
    </source>
</evidence>
<evidence type="ECO:0000313" key="4">
    <source>
        <dbReference type="Proteomes" id="UP000003963"/>
    </source>
</evidence>
<dbReference type="InterPro" id="IPR042099">
    <property type="entry name" value="ANL_N_sf"/>
</dbReference>
<dbReference type="Gene3D" id="3.30.300.30">
    <property type="match status" value="1"/>
</dbReference>
<dbReference type="EMBL" id="GG657754">
    <property type="protein sequence ID" value="EFL21634.1"/>
    <property type="molecule type" value="Genomic_DNA"/>
</dbReference>
<dbReference type="AlphaFoldDB" id="D9WMS4"/>
<dbReference type="InterPro" id="IPR010071">
    <property type="entry name" value="AA_adenyl_dom"/>
</dbReference>
<dbReference type="Pfam" id="PF00501">
    <property type="entry name" value="AMP-binding"/>
    <property type="match status" value="1"/>
</dbReference>
<dbReference type="InterPro" id="IPR025110">
    <property type="entry name" value="AMP-bd_C"/>
</dbReference>
<dbReference type="InterPro" id="IPR045851">
    <property type="entry name" value="AMP-bd_C_sf"/>
</dbReference>
<evidence type="ECO:0000259" key="2">
    <source>
        <dbReference type="Pfam" id="PF13193"/>
    </source>
</evidence>
<dbReference type="GO" id="GO:0043041">
    <property type="term" value="P:amino acid activation for nonribosomal peptide biosynthetic process"/>
    <property type="evidence" value="ECO:0007669"/>
    <property type="project" value="TreeGrafter"/>
</dbReference>
<keyword evidence="4" id="KW-1185">Reference proteome</keyword>
<protein>
    <submittedName>
        <fullName evidence="3">Non-ribosomal peptide synthetase/polyketide synthase</fullName>
    </submittedName>
</protein>
<organism evidence="3 4">
    <name type="scientific">Streptomyces himastatinicus ATCC 53653</name>
    <dbReference type="NCBI Taxonomy" id="457427"/>
    <lineage>
        <taxon>Bacteria</taxon>
        <taxon>Bacillati</taxon>
        <taxon>Actinomycetota</taxon>
        <taxon>Actinomycetes</taxon>
        <taxon>Kitasatosporales</taxon>
        <taxon>Streptomycetaceae</taxon>
        <taxon>Streptomyces</taxon>
        <taxon>Streptomyces violaceusniger group</taxon>
    </lineage>
</organism>
<dbReference type="InterPro" id="IPR000873">
    <property type="entry name" value="AMP-dep_synth/lig_dom"/>
</dbReference>
<accession>D9WMS4</accession>
<dbReference type="CDD" id="cd05930">
    <property type="entry name" value="A_NRPS"/>
    <property type="match status" value="1"/>
</dbReference>
<feature type="domain" description="AMP-dependent synthetase/ligase" evidence="1">
    <location>
        <begin position="19"/>
        <end position="356"/>
    </location>
</feature>
<proteinExistence type="predicted"/>
<feature type="domain" description="AMP-binding enzyme C-terminal" evidence="2">
    <location>
        <begin position="415"/>
        <end position="489"/>
    </location>
</feature>
<dbReference type="STRING" id="457427.SSOG_01346"/>
<dbReference type="GO" id="GO:0031177">
    <property type="term" value="F:phosphopantetheine binding"/>
    <property type="evidence" value="ECO:0007669"/>
    <property type="project" value="TreeGrafter"/>
</dbReference>
<dbReference type="Gene3D" id="3.40.50.12780">
    <property type="entry name" value="N-terminal domain of ligase-like"/>
    <property type="match status" value="1"/>
</dbReference>
<gene>
    <name evidence="3" type="ORF">SSOG_01346</name>
</gene>
<dbReference type="NCBIfam" id="TIGR01733">
    <property type="entry name" value="AA-adenyl-dom"/>
    <property type="match status" value="1"/>
</dbReference>
<dbReference type="PANTHER" id="PTHR45527:SF1">
    <property type="entry name" value="FATTY ACID SYNTHASE"/>
    <property type="match status" value="1"/>
</dbReference>
<dbReference type="Pfam" id="PF13193">
    <property type="entry name" value="AMP-binding_C"/>
    <property type="match status" value="1"/>
</dbReference>
<sequence length="508" mass="53354">MASIDLPARTGGLHDLVTARARSAPEAVAVTLGPASVGYGDLLDRAERLARRLCEAGVRPGDFVGVAVDRSLDAVTGLLGVLLSGAAYVPIAAELPGERIRAIADDADIGVVTGSGARVAEAIPARWIPADGTGPGDGELPGSAPDRPAYAIFTSGSTGRPKGVVVPHRAVVASTLTRFGVYPYDDVTYLMLAPLSIDAAVAGLFFTLAAGGRVVIPTAEEVLDPLLLAELVRDHAVSHLDGLPSQYAALLRFHPELLTGLRCVITGGESLHHAVVREHMTALPDTLLFNEYGPTEGTVWATVHRCTEADAGPLVPIGPPISGVRATVRAADLSLAEPGDLGEIYLGGAGLAWSYLGRPALTAERFVADPDPRLPGERMYRTGDLGHMTPDGELVFQGRTDNLVKVRGFRVELGELEAHLLQHPDLLDAAVVPHTTATGLRLVAVVEFAPGRSAGGRALSAFLADRLPAYMLPTRWRQVAELPRTGNGKVDRRLLRESATTVGAELPA</sequence>
<dbReference type="SUPFAM" id="SSF56801">
    <property type="entry name" value="Acetyl-CoA synthetase-like"/>
    <property type="match status" value="1"/>
</dbReference>
<dbReference type="HOGENOM" id="CLU_000022_2_12_11"/>
<evidence type="ECO:0000259" key="1">
    <source>
        <dbReference type="Pfam" id="PF00501"/>
    </source>
</evidence>